<dbReference type="InterPro" id="IPR033469">
    <property type="entry name" value="CYTH-like_dom_sf"/>
</dbReference>
<comment type="caution">
    <text evidence="2">The sequence shown here is derived from an EMBL/GenBank/DDBJ whole genome shotgun (WGS) entry which is preliminary data.</text>
</comment>
<name>A0A1G1V5K6_9BACT</name>
<dbReference type="Proteomes" id="UP000178272">
    <property type="component" value="Unassembled WGS sequence"/>
</dbReference>
<dbReference type="SUPFAM" id="SSF55154">
    <property type="entry name" value="CYTH-like phosphatases"/>
    <property type="match status" value="1"/>
</dbReference>
<dbReference type="Pfam" id="PF01928">
    <property type="entry name" value="CYTH"/>
    <property type="match status" value="1"/>
</dbReference>
<sequence length="189" mass="22216">MKKAKKSARNFEIEFRSVFDKAEYERLKKFLDDNAENLGVDDKDVHFFIFPDKLLKVTSNTSQGTAKITLKLNRIGKGSAFEEIEFPIQQSEVGRAVEIFTKLKVTDNVMHSFQKRNNYLYKGVEIALKFSQHWQYHLELELVVDDENKKNEAENKIREVAKKLDIHLLTEEELEEIVKKIESDHRKKN</sequence>
<reference evidence="2 3" key="1">
    <citation type="journal article" date="2016" name="Nat. Commun.">
        <title>Thousands of microbial genomes shed light on interconnected biogeochemical processes in an aquifer system.</title>
        <authorList>
            <person name="Anantharaman K."/>
            <person name="Brown C.T."/>
            <person name="Hug L.A."/>
            <person name="Sharon I."/>
            <person name="Castelle C.J."/>
            <person name="Probst A.J."/>
            <person name="Thomas B.C."/>
            <person name="Singh A."/>
            <person name="Wilkins M.J."/>
            <person name="Karaoz U."/>
            <person name="Brodie E.L."/>
            <person name="Williams K.H."/>
            <person name="Hubbard S.S."/>
            <person name="Banfield J.F."/>
        </authorList>
    </citation>
    <scope>NUCLEOTIDE SEQUENCE [LARGE SCALE GENOMIC DNA]</scope>
</reference>
<evidence type="ECO:0000313" key="3">
    <source>
        <dbReference type="Proteomes" id="UP000178272"/>
    </source>
</evidence>
<gene>
    <name evidence="2" type="ORF">A3F61_01170</name>
</gene>
<dbReference type="InterPro" id="IPR023577">
    <property type="entry name" value="CYTH_domain"/>
</dbReference>
<protein>
    <recommendedName>
        <fullName evidence="1">CYTH domain-containing protein</fullName>
    </recommendedName>
</protein>
<evidence type="ECO:0000259" key="1">
    <source>
        <dbReference type="Pfam" id="PF01928"/>
    </source>
</evidence>
<dbReference type="AlphaFoldDB" id="A0A1G1V5K6"/>
<dbReference type="EMBL" id="MHCA01000052">
    <property type="protein sequence ID" value="OGY10656.1"/>
    <property type="molecule type" value="Genomic_DNA"/>
</dbReference>
<organism evidence="2 3">
    <name type="scientific">Candidatus Blackburnbacteria bacterium RIFCSPHIGHO2_12_FULL_41_13b</name>
    <dbReference type="NCBI Taxonomy" id="1797517"/>
    <lineage>
        <taxon>Bacteria</taxon>
        <taxon>Candidatus Blackburniibacteriota</taxon>
    </lineage>
</organism>
<accession>A0A1G1V5K6</accession>
<proteinExistence type="predicted"/>
<feature type="domain" description="CYTH" evidence="1">
    <location>
        <begin position="11"/>
        <end position="166"/>
    </location>
</feature>
<evidence type="ECO:0000313" key="2">
    <source>
        <dbReference type="EMBL" id="OGY10656.1"/>
    </source>
</evidence>
<dbReference type="Gene3D" id="2.40.320.10">
    <property type="entry name" value="Hypothetical Protein Pfu-838710-001"/>
    <property type="match status" value="1"/>
</dbReference>